<keyword evidence="4" id="KW-1185">Reference proteome</keyword>
<dbReference type="PANTHER" id="PTHR43540:SF7">
    <property type="entry name" value="ISOCHORISMATASE FAMILY PROTEIN YECD"/>
    <property type="match status" value="1"/>
</dbReference>
<dbReference type="Pfam" id="PF00857">
    <property type="entry name" value="Isochorismatase"/>
    <property type="match status" value="1"/>
</dbReference>
<dbReference type="EMBL" id="VHQG01000004">
    <property type="protein sequence ID" value="TPW74836.1"/>
    <property type="molecule type" value="Genomic_DNA"/>
</dbReference>
<protein>
    <submittedName>
        <fullName evidence="3">Isochorismatase family protein</fullName>
    </submittedName>
</protein>
<evidence type="ECO:0000256" key="1">
    <source>
        <dbReference type="ARBA" id="ARBA00022801"/>
    </source>
</evidence>
<dbReference type="Gene3D" id="3.40.50.850">
    <property type="entry name" value="Isochorismatase-like"/>
    <property type="match status" value="1"/>
</dbReference>
<keyword evidence="1" id="KW-0378">Hydrolase</keyword>
<dbReference type="OrthoDB" id="9794942at2"/>
<dbReference type="InterPro" id="IPR000868">
    <property type="entry name" value="Isochorismatase-like_dom"/>
</dbReference>
<dbReference type="CDD" id="cd00431">
    <property type="entry name" value="cysteine_hydrolases"/>
    <property type="match status" value="1"/>
</dbReference>
<evidence type="ECO:0000313" key="3">
    <source>
        <dbReference type="EMBL" id="TPW74836.1"/>
    </source>
</evidence>
<comment type="caution">
    <text evidence="3">The sequence shown here is derived from an EMBL/GenBank/DDBJ whole genome shotgun (WGS) entry which is preliminary data.</text>
</comment>
<dbReference type="InterPro" id="IPR036380">
    <property type="entry name" value="Isochorismatase-like_sf"/>
</dbReference>
<proteinExistence type="predicted"/>
<accession>A0A506XX88</accession>
<dbReference type="RefSeq" id="WP_141164467.1">
    <property type="nucleotide sequence ID" value="NZ_VHQG01000004.1"/>
</dbReference>
<dbReference type="InterPro" id="IPR050272">
    <property type="entry name" value="Isochorismatase-like_hydrls"/>
</dbReference>
<evidence type="ECO:0000259" key="2">
    <source>
        <dbReference type="Pfam" id="PF00857"/>
    </source>
</evidence>
<evidence type="ECO:0000313" key="4">
    <source>
        <dbReference type="Proteomes" id="UP000316252"/>
    </source>
</evidence>
<gene>
    <name evidence="3" type="ORF">FJ657_14800</name>
</gene>
<reference evidence="3 4" key="1">
    <citation type="submission" date="2019-06" db="EMBL/GenBank/DDBJ databases">
        <authorList>
            <person name="Li F."/>
        </authorList>
    </citation>
    <scope>NUCLEOTIDE SEQUENCE [LARGE SCALE GENOMIC DNA]</scope>
    <source>
        <strain evidence="3 4">10F1D-1</strain>
    </source>
</reference>
<dbReference type="GO" id="GO:0016787">
    <property type="term" value="F:hydrolase activity"/>
    <property type="evidence" value="ECO:0007669"/>
    <property type="project" value="UniProtKB-KW"/>
</dbReference>
<organism evidence="3 4">
    <name type="scientific">Schumannella soli</name>
    <dbReference type="NCBI Taxonomy" id="2590779"/>
    <lineage>
        <taxon>Bacteria</taxon>
        <taxon>Bacillati</taxon>
        <taxon>Actinomycetota</taxon>
        <taxon>Actinomycetes</taxon>
        <taxon>Micrococcales</taxon>
        <taxon>Microbacteriaceae</taxon>
        <taxon>Schumannella</taxon>
    </lineage>
</organism>
<dbReference type="AlphaFoldDB" id="A0A506XX88"/>
<dbReference type="PANTHER" id="PTHR43540">
    <property type="entry name" value="PEROXYUREIDOACRYLATE/UREIDOACRYLATE AMIDOHYDROLASE-RELATED"/>
    <property type="match status" value="1"/>
</dbReference>
<feature type="domain" description="Isochorismatase-like" evidence="2">
    <location>
        <begin position="11"/>
        <end position="191"/>
    </location>
</feature>
<sequence length="201" mass="20342">MTVTTLDPTVALVAIDLQKGIAVDPRAHPVAPVVANVVALLDAFRARELPVVLVNVTGGTGVRTDRSAAQAAAASSSAAGPSGPRTFPADFAELIPELDAHASDILITKQTVGAFTGTDLEARLRERGVTQLVVVGIATSAGVESTVRAAADLGFHVSVATDACTDTSIAGHEASVSAGLPRFAETGTTAEVLTLLPALAR</sequence>
<dbReference type="SUPFAM" id="SSF52499">
    <property type="entry name" value="Isochorismatase-like hydrolases"/>
    <property type="match status" value="1"/>
</dbReference>
<dbReference type="Proteomes" id="UP000316252">
    <property type="component" value="Unassembled WGS sequence"/>
</dbReference>
<name>A0A506XX88_9MICO</name>